<reference evidence="3 4" key="1">
    <citation type="submission" date="2022-05" db="EMBL/GenBank/DDBJ databases">
        <authorList>
            <consortium name="Genoscope - CEA"/>
            <person name="William W."/>
        </authorList>
    </citation>
    <scope>NUCLEOTIDE SEQUENCE [LARGE SCALE GENOMIC DNA]</scope>
</reference>
<proteinExistence type="predicted"/>
<gene>
    <name evidence="3" type="ORF">PMEA_00029772</name>
</gene>
<feature type="domain" description="UspA" evidence="2">
    <location>
        <begin position="93"/>
        <end position="221"/>
    </location>
</feature>
<evidence type="ECO:0000313" key="4">
    <source>
        <dbReference type="Proteomes" id="UP001159428"/>
    </source>
</evidence>
<organism evidence="3 4">
    <name type="scientific">Pocillopora meandrina</name>
    <dbReference type="NCBI Taxonomy" id="46732"/>
    <lineage>
        <taxon>Eukaryota</taxon>
        <taxon>Metazoa</taxon>
        <taxon>Cnidaria</taxon>
        <taxon>Anthozoa</taxon>
        <taxon>Hexacorallia</taxon>
        <taxon>Scleractinia</taxon>
        <taxon>Astrocoeniina</taxon>
        <taxon>Pocilloporidae</taxon>
        <taxon>Pocillopora</taxon>
    </lineage>
</organism>
<dbReference type="PANTHER" id="PTHR46989">
    <property type="entry name" value="USP DOMAIN-CONTAINING PROTEIN"/>
    <property type="match status" value="1"/>
</dbReference>
<dbReference type="PANTHER" id="PTHR46989:SF3">
    <property type="entry name" value="USPA DOMAIN-CONTAINING PROTEIN"/>
    <property type="match status" value="1"/>
</dbReference>
<evidence type="ECO:0000256" key="1">
    <source>
        <dbReference type="SAM" id="Coils"/>
    </source>
</evidence>
<dbReference type="AlphaFoldDB" id="A0AAU9XSR7"/>
<dbReference type="InterPro" id="IPR006015">
    <property type="entry name" value="Universal_stress_UspA"/>
</dbReference>
<dbReference type="EMBL" id="CALNXJ010000062">
    <property type="protein sequence ID" value="CAH3156738.1"/>
    <property type="molecule type" value="Genomic_DNA"/>
</dbReference>
<feature type="coiled-coil region" evidence="1">
    <location>
        <begin position="130"/>
        <end position="157"/>
    </location>
</feature>
<evidence type="ECO:0000313" key="3">
    <source>
        <dbReference type="EMBL" id="CAH3156738.1"/>
    </source>
</evidence>
<keyword evidence="1" id="KW-0175">Coiled coil</keyword>
<sequence>MKNILRAANAQASGMLEGFEQKCKHLQIPFKTRIELGSPGDAICKVAKDENVTCIVLGNRGLGAFRRTILGSVSDHVVHHSRVPVLLTPHLRRYADKFRQERDQVVFVHVYESPMTPAPTFANCMSIPPREEWERMLEKAERRAEEMLSGYEKKCKEMKLPFKTLFAYGAIGHVICSVGKEEKAECIILGSRGLGTIRRTILGSVSDYVTQHMTIPVLLVPAEERR</sequence>
<dbReference type="Gene3D" id="3.40.50.620">
    <property type="entry name" value="HUPs"/>
    <property type="match status" value="2"/>
</dbReference>
<dbReference type="SUPFAM" id="SSF52402">
    <property type="entry name" value="Adenine nucleotide alpha hydrolases-like"/>
    <property type="match status" value="2"/>
</dbReference>
<name>A0AAU9XSR7_9CNID</name>
<comment type="caution">
    <text evidence="3">The sequence shown here is derived from an EMBL/GenBank/DDBJ whole genome shotgun (WGS) entry which is preliminary data.</text>
</comment>
<protein>
    <recommendedName>
        <fullName evidence="2">UspA domain-containing protein</fullName>
    </recommendedName>
</protein>
<dbReference type="InterPro" id="IPR006016">
    <property type="entry name" value="UspA"/>
</dbReference>
<feature type="domain" description="UspA" evidence="2">
    <location>
        <begin position="23"/>
        <end position="88"/>
    </location>
</feature>
<dbReference type="InterPro" id="IPR014729">
    <property type="entry name" value="Rossmann-like_a/b/a_fold"/>
</dbReference>
<dbReference type="Proteomes" id="UP001159428">
    <property type="component" value="Unassembled WGS sequence"/>
</dbReference>
<accession>A0AAU9XSR7</accession>
<dbReference type="CDD" id="cd23659">
    <property type="entry name" value="USP_At3g01520-like"/>
    <property type="match status" value="2"/>
</dbReference>
<dbReference type="PRINTS" id="PR01438">
    <property type="entry name" value="UNVRSLSTRESS"/>
</dbReference>
<keyword evidence="4" id="KW-1185">Reference proteome</keyword>
<dbReference type="Pfam" id="PF00582">
    <property type="entry name" value="Usp"/>
    <property type="match status" value="2"/>
</dbReference>
<evidence type="ECO:0000259" key="2">
    <source>
        <dbReference type="Pfam" id="PF00582"/>
    </source>
</evidence>